<dbReference type="Proteomes" id="UP001501468">
    <property type="component" value="Unassembled WGS sequence"/>
</dbReference>
<comment type="caution">
    <text evidence="1">The sequence shown here is derived from an EMBL/GenBank/DDBJ whole genome shotgun (WGS) entry which is preliminary data.</text>
</comment>
<protein>
    <submittedName>
        <fullName evidence="1">Uncharacterized protein</fullName>
    </submittedName>
</protein>
<dbReference type="RefSeq" id="WP_344940150.1">
    <property type="nucleotide sequence ID" value="NZ_BAABDC010000001.1"/>
</dbReference>
<reference evidence="2" key="1">
    <citation type="journal article" date="2019" name="Int. J. Syst. Evol. Microbiol.">
        <title>The Global Catalogue of Microorganisms (GCM) 10K type strain sequencing project: providing services to taxonomists for standard genome sequencing and annotation.</title>
        <authorList>
            <consortium name="The Broad Institute Genomics Platform"/>
            <consortium name="The Broad Institute Genome Sequencing Center for Infectious Disease"/>
            <person name="Wu L."/>
            <person name="Ma J."/>
        </authorList>
    </citation>
    <scope>NUCLEOTIDE SEQUENCE [LARGE SCALE GENOMIC DNA]</scope>
    <source>
        <strain evidence="2">JCM 17125</strain>
    </source>
</reference>
<evidence type="ECO:0000313" key="2">
    <source>
        <dbReference type="Proteomes" id="UP001501468"/>
    </source>
</evidence>
<sequence>MTSQPDWRSGTPHPTGGYDKVIVARGDTLYFTAARLHRLDGPAVEAEDGSVQYWVSGQRLTEQEFRDRAARPQG</sequence>
<organism evidence="1 2">
    <name type="scientific">Terrabacter ginsenosidimutans</name>
    <dbReference type="NCBI Taxonomy" id="490575"/>
    <lineage>
        <taxon>Bacteria</taxon>
        <taxon>Bacillati</taxon>
        <taxon>Actinomycetota</taxon>
        <taxon>Actinomycetes</taxon>
        <taxon>Micrococcales</taxon>
        <taxon>Intrasporangiaceae</taxon>
        <taxon>Terrabacter</taxon>
    </lineage>
</organism>
<evidence type="ECO:0000313" key="1">
    <source>
        <dbReference type="EMBL" id="GAA3689645.1"/>
    </source>
</evidence>
<proteinExistence type="predicted"/>
<name>A0ABP7CJV1_9MICO</name>
<dbReference type="EMBL" id="BAABDC010000001">
    <property type="protein sequence ID" value="GAA3689645.1"/>
    <property type="molecule type" value="Genomic_DNA"/>
</dbReference>
<keyword evidence="2" id="KW-1185">Reference proteome</keyword>
<gene>
    <name evidence="1" type="ORF">GCM10022399_01660</name>
</gene>
<accession>A0ABP7CJV1</accession>